<keyword evidence="1" id="KW-1133">Transmembrane helix</keyword>
<evidence type="ECO:0000256" key="2">
    <source>
        <dbReference type="SAM" id="SignalP"/>
    </source>
</evidence>
<dbReference type="GO" id="GO:0016746">
    <property type="term" value="F:acyltransferase activity"/>
    <property type="evidence" value="ECO:0007669"/>
    <property type="project" value="UniProtKB-KW"/>
</dbReference>
<feature type="chain" id="PRO_5045572233" evidence="2">
    <location>
        <begin position="32"/>
        <end position="457"/>
    </location>
</feature>
<dbReference type="Proteomes" id="UP001308005">
    <property type="component" value="Unassembled WGS sequence"/>
</dbReference>
<reference evidence="4" key="1">
    <citation type="submission" date="2023-07" db="EMBL/GenBank/DDBJ databases">
        <title>The carbon used by Thiothrix.</title>
        <authorList>
            <person name="Chen L."/>
        </authorList>
    </citation>
    <scope>NUCLEOTIDE SEQUENCE [LARGE SCALE GENOMIC DNA]</scope>
</reference>
<keyword evidence="2" id="KW-0732">Signal</keyword>
<evidence type="ECO:0000313" key="4">
    <source>
        <dbReference type="Proteomes" id="UP001308005"/>
    </source>
</evidence>
<protein>
    <submittedName>
        <fullName evidence="3">C45 family autoproteolytic acyltransferase/hydrolase</fullName>
    </submittedName>
</protein>
<dbReference type="NCBIfam" id="NF040521">
    <property type="entry name" value="C45_proenzyme"/>
    <property type="match status" value="1"/>
</dbReference>
<keyword evidence="3" id="KW-0808">Transferase</keyword>
<evidence type="ECO:0000313" key="3">
    <source>
        <dbReference type="EMBL" id="MEB4591303.1"/>
    </source>
</evidence>
<organism evidence="3 4">
    <name type="scientific">Candidatus Thiothrix phosphatis</name>
    <dbReference type="NCBI Taxonomy" id="3112415"/>
    <lineage>
        <taxon>Bacteria</taxon>
        <taxon>Pseudomonadati</taxon>
        <taxon>Pseudomonadota</taxon>
        <taxon>Gammaproteobacteria</taxon>
        <taxon>Thiotrichales</taxon>
        <taxon>Thiotrichaceae</taxon>
        <taxon>Thiothrix</taxon>
    </lineage>
</organism>
<keyword evidence="1" id="KW-0472">Membrane</keyword>
<feature type="signal peptide" evidence="2">
    <location>
        <begin position="1"/>
        <end position="31"/>
    </location>
</feature>
<proteinExistence type="predicted"/>
<dbReference type="RefSeq" id="WP_324694809.1">
    <property type="nucleotide sequence ID" value="NZ_JAYMYJ010000094.1"/>
</dbReference>
<dbReference type="InterPro" id="IPR047794">
    <property type="entry name" value="C45_proenzyme-like"/>
</dbReference>
<accession>A0ABU6CYZ1</accession>
<sequence>MRMRPRARRAPAGKVLALSASLLFCPLAGLAAPPAKIPVIRINTSGLSPLAIGAETGRQAKALFPDIERRYDRYLASVVDPTRFASLRRQQLPQLLQPLDQEWQDAMQGVAGAWTLAEDSIPGDGRLSKEEYQVLNLLPELGLAMPDGVAFSVFGNASALDSPISGRNLEMPSTPELRSLQAVTVYADADNKTLATIGFAGILAVTTGFNDRGLFLSLLNAAPNSPYRQTRHLPKQATSIGFALRQALQQQNSADAAANRLDGKTYAFDHSILLADRHTALVQEYNAASNVAARRVWNSPSRDSLPWGRPNQLAAVDCLMLPTTPGACKDPKDNVRWRRLRELARFTPAQPAAVESVSTLLSDTANYRYEIFSPQTVQSLVFTPASNTLYLYAAPVNGGPPATPAHQPYPQLLGAPKSGHNVNINAIQLTWILLLAMLVLTVWLRYGPRLPRKHDNA</sequence>
<keyword evidence="4" id="KW-1185">Reference proteome</keyword>
<evidence type="ECO:0000256" key="1">
    <source>
        <dbReference type="SAM" id="Phobius"/>
    </source>
</evidence>
<dbReference type="EMBL" id="JAYMYJ010000094">
    <property type="protein sequence ID" value="MEB4591303.1"/>
    <property type="molecule type" value="Genomic_DNA"/>
</dbReference>
<gene>
    <name evidence="3" type="ORF">VSS37_09965</name>
</gene>
<dbReference type="Gene3D" id="3.60.60.10">
    <property type="entry name" value="Penicillin V Acylase, Chain A"/>
    <property type="match status" value="1"/>
</dbReference>
<feature type="transmembrane region" description="Helical" evidence="1">
    <location>
        <begin position="426"/>
        <end position="444"/>
    </location>
</feature>
<comment type="caution">
    <text evidence="3">The sequence shown here is derived from an EMBL/GenBank/DDBJ whole genome shotgun (WGS) entry which is preliminary data.</text>
</comment>
<keyword evidence="1" id="KW-0812">Transmembrane</keyword>
<name>A0ABU6CYZ1_9GAMM</name>
<keyword evidence="3" id="KW-0012">Acyltransferase</keyword>